<proteinExistence type="predicted"/>
<dbReference type="AlphaFoldDB" id="A0A238BP67"/>
<accession>A0A238BP67</accession>
<name>A0A238BP67_9BILA</name>
<organism evidence="1 2">
    <name type="scientific">Onchocerca flexuosa</name>
    <dbReference type="NCBI Taxonomy" id="387005"/>
    <lineage>
        <taxon>Eukaryota</taxon>
        <taxon>Metazoa</taxon>
        <taxon>Ecdysozoa</taxon>
        <taxon>Nematoda</taxon>
        <taxon>Chromadorea</taxon>
        <taxon>Rhabditida</taxon>
        <taxon>Spirurina</taxon>
        <taxon>Spiruromorpha</taxon>
        <taxon>Filarioidea</taxon>
        <taxon>Onchocercidae</taxon>
        <taxon>Onchocerca</taxon>
    </lineage>
</organism>
<evidence type="ECO:0000313" key="2">
    <source>
        <dbReference type="Proteomes" id="UP000242913"/>
    </source>
</evidence>
<dbReference type="Proteomes" id="UP000242913">
    <property type="component" value="Unassembled WGS sequence"/>
</dbReference>
<feature type="non-terminal residue" evidence="1">
    <location>
        <position position="55"/>
    </location>
</feature>
<sequence>MPCACPCYRIIPHNDRFAISFSYPPLGMLGNNYPQSAVIIPEMYNASVDVIYHDI</sequence>
<reference evidence="1 2" key="1">
    <citation type="submission" date="2015-12" db="EMBL/GenBank/DDBJ databases">
        <title>Draft genome of the nematode, Onchocerca flexuosa.</title>
        <authorList>
            <person name="Mitreva M."/>
        </authorList>
    </citation>
    <scope>NUCLEOTIDE SEQUENCE [LARGE SCALE GENOMIC DNA]</scope>
    <source>
        <strain evidence="1">Red Deer</strain>
    </source>
</reference>
<keyword evidence="2" id="KW-1185">Reference proteome</keyword>
<protein>
    <submittedName>
        <fullName evidence="1">Uncharacterized protein</fullName>
    </submittedName>
</protein>
<gene>
    <name evidence="1" type="ORF">X798_06644</name>
</gene>
<evidence type="ECO:0000313" key="1">
    <source>
        <dbReference type="EMBL" id="OZC06368.1"/>
    </source>
</evidence>
<dbReference type="EMBL" id="KZ270127">
    <property type="protein sequence ID" value="OZC06368.1"/>
    <property type="molecule type" value="Genomic_DNA"/>
</dbReference>